<comment type="caution">
    <text evidence="6">The sequence shown here is derived from an EMBL/GenBank/DDBJ whole genome shotgun (WGS) entry which is preliminary data.</text>
</comment>
<proteinExistence type="predicted"/>
<keyword evidence="2" id="KW-0238">DNA-binding</keyword>
<dbReference type="GeneID" id="81376443"/>
<evidence type="ECO:0000256" key="3">
    <source>
        <dbReference type="ARBA" id="ARBA00023163"/>
    </source>
</evidence>
<evidence type="ECO:0000313" key="6">
    <source>
        <dbReference type="EMBL" id="KAJ5375940.1"/>
    </source>
</evidence>
<dbReference type="InterPro" id="IPR001138">
    <property type="entry name" value="Zn2Cys6_DnaBD"/>
</dbReference>
<dbReference type="CDD" id="cd00067">
    <property type="entry name" value="GAL4"/>
    <property type="match status" value="1"/>
</dbReference>
<dbReference type="InterPro" id="IPR053178">
    <property type="entry name" value="Osmoadaptation_assoc"/>
</dbReference>
<evidence type="ECO:0000256" key="2">
    <source>
        <dbReference type="ARBA" id="ARBA00023125"/>
    </source>
</evidence>
<dbReference type="EMBL" id="JAPZBU010000012">
    <property type="protein sequence ID" value="KAJ5375940.1"/>
    <property type="molecule type" value="Genomic_DNA"/>
</dbReference>
<dbReference type="PROSITE" id="PS00463">
    <property type="entry name" value="ZN2_CY6_FUNGAL_1"/>
    <property type="match status" value="1"/>
</dbReference>
<evidence type="ECO:0000256" key="1">
    <source>
        <dbReference type="ARBA" id="ARBA00023015"/>
    </source>
</evidence>
<dbReference type="Gene3D" id="4.10.240.10">
    <property type="entry name" value="Zn(2)-C6 fungal-type DNA-binding domain"/>
    <property type="match status" value="1"/>
</dbReference>
<feature type="domain" description="Zn(2)-C6 fungal-type" evidence="5">
    <location>
        <begin position="8"/>
        <end position="36"/>
    </location>
</feature>
<dbReference type="PANTHER" id="PTHR38111:SF9">
    <property type="entry name" value="ZN(2)-C6 FUNGAL-TYPE DOMAIN-CONTAINING PROTEIN"/>
    <property type="match status" value="1"/>
</dbReference>
<name>A0A9W9VDW7_9EURO</name>
<keyword evidence="1" id="KW-0805">Transcription regulation</keyword>
<evidence type="ECO:0000313" key="7">
    <source>
        <dbReference type="Proteomes" id="UP001147747"/>
    </source>
</evidence>
<evidence type="ECO:0000256" key="4">
    <source>
        <dbReference type="ARBA" id="ARBA00023242"/>
    </source>
</evidence>
<keyword evidence="7" id="KW-1185">Reference proteome</keyword>
<organism evidence="6 7">
    <name type="scientific">Penicillium cosmopolitanum</name>
    <dbReference type="NCBI Taxonomy" id="1131564"/>
    <lineage>
        <taxon>Eukaryota</taxon>
        <taxon>Fungi</taxon>
        <taxon>Dikarya</taxon>
        <taxon>Ascomycota</taxon>
        <taxon>Pezizomycotina</taxon>
        <taxon>Eurotiomycetes</taxon>
        <taxon>Eurotiomycetidae</taxon>
        <taxon>Eurotiales</taxon>
        <taxon>Aspergillaceae</taxon>
        <taxon>Penicillium</taxon>
    </lineage>
</organism>
<dbReference type="Pfam" id="PF00172">
    <property type="entry name" value="Zn_clus"/>
    <property type="match status" value="1"/>
</dbReference>
<dbReference type="OrthoDB" id="4491390at2759"/>
<dbReference type="RefSeq" id="XP_056480970.1">
    <property type="nucleotide sequence ID" value="XM_056637463.1"/>
</dbReference>
<dbReference type="Proteomes" id="UP001147747">
    <property type="component" value="Unassembled WGS sequence"/>
</dbReference>
<dbReference type="SUPFAM" id="SSF57701">
    <property type="entry name" value="Zn2/Cys6 DNA-binding domain"/>
    <property type="match status" value="1"/>
</dbReference>
<dbReference type="PANTHER" id="PTHR38111">
    <property type="entry name" value="ZN(2)-C6 FUNGAL-TYPE DOMAIN-CONTAINING PROTEIN-RELATED"/>
    <property type="match status" value="1"/>
</dbReference>
<keyword evidence="4" id="KW-0539">Nucleus</keyword>
<dbReference type="GO" id="GO:0000981">
    <property type="term" value="F:DNA-binding transcription factor activity, RNA polymerase II-specific"/>
    <property type="evidence" value="ECO:0007669"/>
    <property type="project" value="InterPro"/>
</dbReference>
<dbReference type="InterPro" id="IPR036864">
    <property type="entry name" value="Zn2-C6_fun-type_DNA-bd_sf"/>
</dbReference>
<reference evidence="6" key="1">
    <citation type="submission" date="2022-12" db="EMBL/GenBank/DDBJ databases">
        <authorList>
            <person name="Petersen C."/>
        </authorList>
    </citation>
    <scope>NUCLEOTIDE SEQUENCE</scope>
    <source>
        <strain evidence="6">IBT 29677</strain>
    </source>
</reference>
<protein>
    <recommendedName>
        <fullName evidence="5">Zn(2)-C6 fungal-type domain-containing protein</fullName>
    </recommendedName>
</protein>
<dbReference type="AlphaFoldDB" id="A0A9W9VDW7"/>
<dbReference type="SMART" id="SM00066">
    <property type="entry name" value="GAL4"/>
    <property type="match status" value="1"/>
</dbReference>
<sequence>MKHKKRTVCNTCRRRKLGCDGKLPGCSQCSLSGYTCDGYATSWTFIQQGSGSFDQNPNNGKHHEQLAAPVQIKRRDNSPRLIKVIPESPVAHFTPSLQQEISFSPTIHHLLTVIVESYLPESERNPSTVAVATGHSRQHPRICGTWVEVLYELPCLAHTNSLLSKAVTALVAAVLTSVCISRQSISEPYLLAIRSLRKTLENGVGRTQELIPAVMCLILVEVMIPNASVALDAHLNAVGAFFHSAGPEACRTGLLHRLFVGFRPLMIIHAIQTRQPTFLSLPAWNDIPFSDIAPSIMQAFFNEFVHLSSLLCQMDGLGLAVDSQPTIQSEIEQQVLLSLFADLSARLDHWEYTLTTSSFSYGRYHHHSHEAIDDDDHRPISYPNVTMANIFTHLWAFQIITLREMTILITALSGTISLSPSPSPSSPSSPEDCAAVLARNISLSMDYLLKEDMGLFGPASSYFPLRVAWEVLKGGGDQFDGARVKRSVDRLVTRGLLSAPTLVFGPELELH</sequence>
<evidence type="ECO:0000259" key="5">
    <source>
        <dbReference type="PROSITE" id="PS50048"/>
    </source>
</evidence>
<dbReference type="GO" id="GO:0008270">
    <property type="term" value="F:zinc ion binding"/>
    <property type="evidence" value="ECO:0007669"/>
    <property type="project" value="InterPro"/>
</dbReference>
<reference evidence="6" key="2">
    <citation type="journal article" date="2023" name="IMA Fungus">
        <title>Comparative genomic study of the Penicillium genus elucidates a diverse pangenome and 15 lateral gene transfer events.</title>
        <authorList>
            <person name="Petersen C."/>
            <person name="Sorensen T."/>
            <person name="Nielsen M.R."/>
            <person name="Sondergaard T.E."/>
            <person name="Sorensen J.L."/>
            <person name="Fitzpatrick D.A."/>
            <person name="Frisvad J.C."/>
            <person name="Nielsen K.L."/>
        </authorList>
    </citation>
    <scope>NUCLEOTIDE SEQUENCE</scope>
    <source>
        <strain evidence="6">IBT 29677</strain>
    </source>
</reference>
<keyword evidence="3" id="KW-0804">Transcription</keyword>
<dbReference type="PROSITE" id="PS50048">
    <property type="entry name" value="ZN2_CY6_FUNGAL_2"/>
    <property type="match status" value="1"/>
</dbReference>
<dbReference type="GO" id="GO:0003677">
    <property type="term" value="F:DNA binding"/>
    <property type="evidence" value="ECO:0007669"/>
    <property type="project" value="UniProtKB-KW"/>
</dbReference>
<accession>A0A9W9VDW7</accession>
<gene>
    <name evidence="6" type="ORF">N7509_012826</name>
</gene>